<dbReference type="Bgee" id="ENSELUG00000008559">
    <property type="expression patterns" value="Expressed in liver and 10 other cell types or tissues"/>
</dbReference>
<reference evidence="7" key="2">
    <citation type="submission" date="2020-02" db="EMBL/GenBank/DDBJ databases">
        <title>Esox lucius (northern pike) genome, fEsoLuc1, primary haplotype.</title>
        <authorList>
            <person name="Myers G."/>
            <person name="Karagic N."/>
            <person name="Meyer A."/>
            <person name="Pippel M."/>
            <person name="Reichard M."/>
            <person name="Winkler S."/>
            <person name="Tracey A."/>
            <person name="Sims Y."/>
            <person name="Howe K."/>
            <person name="Rhie A."/>
            <person name="Formenti G."/>
            <person name="Durbin R."/>
            <person name="Fedrigo O."/>
            <person name="Jarvis E.D."/>
        </authorList>
    </citation>
    <scope>NUCLEOTIDE SEQUENCE [LARGE SCALE GENOMIC DNA]</scope>
</reference>
<reference evidence="8" key="1">
    <citation type="journal article" date="2014" name="PLoS ONE">
        <title>The genome and linkage map of the northern pike (Esox lucius): conserved synteny revealed between the salmonid sister group and the Neoteleostei.</title>
        <authorList>
            <person name="Rondeau E.B."/>
            <person name="Minkley D.R."/>
            <person name="Leong J.S."/>
            <person name="Messmer A.M."/>
            <person name="Jantzen J.R."/>
            <person name="von Schalburg K.R."/>
            <person name="Lemon C."/>
            <person name="Bird N.H."/>
            <person name="Koop B.F."/>
        </authorList>
    </citation>
    <scope>NUCLEOTIDE SEQUENCE</scope>
</reference>
<comment type="subcellular location">
    <subcellularLocation>
        <location evidence="1">Membrane</location>
        <topology evidence="1">Multi-pass membrane protein</topology>
    </subcellularLocation>
</comment>
<dbReference type="PANTHER" id="PTHR44733:SF1">
    <property type="entry name" value="DNAJ HOMOLOG SUBFAMILY C MEMBER 22"/>
    <property type="match status" value="1"/>
</dbReference>
<dbReference type="Ensembl" id="ENSELUT00000006624.3">
    <property type="protein sequence ID" value="ENSELUP00000007812.1"/>
    <property type="gene ID" value="ENSELUG00000008559.3"/>
</dbReference>
<dbReference type="InterPro" id="IPR007829">
    <property type="entry name" value="TM2"/>
</dbReference>
<dbReference type="FunCoup" id="A0A3P8XTQ9">
    <property type="interactions" value="616"/>
</dbReference>
<dbReference type="GeneTree" id="ENSGT00390000012136"/>
<keyword evidence="8" id="KW-1185">Reference proteome</keyword>
<feature type="transmembrane region" description="Helical" evidence="5">
    <location>
        <begin position="7"/>
        <end position="25"/>
    </location>
</feature>
<dbReference type="PANTHER" id="PTHR44733">
    <property type="entry name" value="DNAJ HOMOLOG SUBFAMILY C MEMBER 22"/>
    <property type="match status" value="1"/>
</dbReference>
<dbReference type="STRING" id="8010.ENSELUP00000007831"/>
<reference evidence="7" key="3">
    <citation type="submission" date="2025-08" db="UniProtKB">
        <authorList>
            <consortium name="Ensembl"/>
        </authorList>
    </citation>
    <scope>IDENTIFICATION</scope>
</reference>
<dbReference type="AlphaFoldDB" id="A0A3P8XTQ9"/>
<feature type="transmembrane region" description="Helical" evidence="5">
    <location>
        <begin position="139"/>
        <end position="169"/>
    </location>
</feature>
<sequence length="346" mass="38257">MVKKVTVTYALWALGGPLGLHHLYLGRDNHALLWMLTLGGFGVGWAREFFRIPAYVGEANREMAGAVRERTTRQMPRPPPVSAARFAGQISVGIYFGTVALIGLNSLSFFYLIVLPLSVGAGVHLVSSVGDQTTDLHKTLLACIITSPIFYGSTISPLPISIAASVTAAQHRRFKTHPPSGSQKELGPRVYRLTLAWLAFSAPLAYCVFHNTTATLYYLSDCVAALLDMFWFFPWLRSVVEYFLLLPYRYITSTTTACKAKKQTNNAGFVIVNVFGCEPNNDSVSNINRTGSCAPLRAGAPQRRAGGKCWIYCLQSAVRGRERPWLCCQCTRSLLQRKLHIATESW</sequence>
<dbReference type="GO" id="GO:0016020">
    <property type="term" value="C:membrane"/>
    <property type="evidence" value="ECO:0007669"/>
    <property type="project" value="UniProtKB-SubCell"/>
</dbReference>
<dbReference type="Proteomes" id="UP000265140">
    <property type="component" value="Chromosome 12"/>
</dbReference>
<feature type="domain" description="TM2" evidence="6">
    <location>
        <begin position="2"/>
        <end position="48"/>
    </location>
</feature>
<evidence type="ECO:0000259" key="6">
    <source>
        <dbReference type="Pfam" id="PF05154"/>
    </source>
</evidence>
<evidence type="ECO:0000313" key="7">
    <source>
        <dbReference type="Ensembl" id="ENSELUP00000007812.1"/>
    </source>
</evidence>
<feature type="transmembrane region" description="Helical" evidence="5">
    <location>
        <begin position="31"/>
        <end position="50"/>
    </location>
</feature>
<protein>
    <recommendedName>
        <fullName evidence="6">TM2 domain-containing protein</fullName>
    </recommendedName>
</protein>
<keyword evidence="3 5" id="KW-1133">Transmembrane helix</keyword>
<evidence type="ECO:0000256" key="5">
    <source>
        <dbReference type="SAM" id="Phobius"/>
    </source>
</evidence>
<dbReference type="InParanoid" id="A0A3P8XTQ9"/>
<keyword evidence="2 5" id="KW-0812">Transmembrane</keyword>
<feature type="transmembrane region" description="Helical" evidence="5">
    <location>
        <begin position="94"/>
        <end position="119"/>
    </location>
</feature>
<evidence type="ECO:0000256" key="3">
    <source>
        <dbReference type="ARBA" id="ARBA00022989"/>
    </source>
</evidence>
<evidence type="ECO:0000256" key="1">
    <source>
        <dbReference type="ARBA" id="ARBA00004141"/>
    </source>
</evidence>
<evidence type="ECO:0000256" key="2">
    <source>
        <dbReference type="ARBA" id="ARBA00022692"/>
    </source>
</evidence>
<feature type="transmembrane region" description="Helical" evidence="5">
    <location>
        <begin position="190"/>
        <end position="209"/>
    </location>
</feature>
<evidence type="ECO:0000313" key="8">
    <source>
        <dbReference type="Proteomes" id="UP000265140"/>
    </source>
</evidence>
<evidence type="ECO:0000256" key="4">
    <source>
        <dbReference type="ARBA" id="ARBA00023136"/>
    </source>
</evidence>
<proteinExistence type="predicted"/>
<organism evidence="7 8">
    <name type="scientific">Esox lucius</name>
    <name type="common">Northern pike</name>
    <dbReference type="NCBI Taxonomy" id="8010"/>
    <lineage>
        <taxon>Eukaryota</taxon>
        <taxon>Metazoa</taxon>
        <taxon>Chordata</taxon>
        <taxon>Craniata</taxon>
        <taxon>Vertebrata</taxon>
        <taxon>Euteleostomi</taxon>
        <taxon>Actinopterygii</taxon>
        <taxon>Neopterygii</taxon>
        <taxon>Teleostei</taxon>
        <taxon>Protacanthopterygii</taxon>
        <taxon>Esociformes</taxon>
        <taxon>Esocidae</taxon>
        <taxon>Esox</taxon>
    </lineage>
</organism>
<name>A0A3P8XTQ9_ESOLU</name>
<reference evidence="7" key="4">
    <citation type="submission" date="2025-09" db="UniProtKB">
        <authorList>
            <consortium name="Ensembl"/>
        </authorList>
    </citation>
    <scope>IDENTIFICATION</scope>
</reference>
<dbReference type="Pfam" id="PF05154">
    <property type="entry name" value="TM2"/>
    <property type="match status" value="1"/>
</dbReference>
<gene>
    <name evidence="7" type="primary">DNAJC22</name>
</gene>
<keyword evidence="4 5" id="KW-0472">Membrane</keyword>
<accession>A0A3P8XTQ9</accession>